<feature type="domain" description="Glycosyltransferase 2-like" evidence="11">
    <location>
        <begin position="12"/>
        <end position="177"/>
    </location>
</feature>
<comment type="similarity">
    <text evidence="8">Belongs to the glycosyltransferase 2 family. CrtQ subfamily.</text>
</comment>
<dbReference type="SUPFAM" id="SSF53448">
    <property type="entry name" value="Nucleotide-diphospho-sugar transferases"/>
    <property type="match status" value="1"/>
</dbReference>
<sequence>MTSEASIRTIAVVIPARDEEDLLPAALESVRAAAAHPGVESVRVLTVVVADCCTDATAAVSAEAGALVVPVPFRNVGQARAAGVRAALGEIGGAPGGVWIASTDADSTVRPDWLAFQAARAAEGWDAVIGTVTVDRWPHGEAELADRYRRLYERSRPPAHRQWDHPHVHGANLGVSSRAYAVAGGFPPTPLDEDRGLVNALNRTGAHILRTADSPVTTSARRTPRAGGGFGDHLNGLVSTLGGVRARGEIRPDRGRGPHLPEDMVP</sequence>
<dbReference type="PANTHER" id="PTHR43646">
    <property type="entry name" value="GLYCOSYLTRANSFERASE"/>
    <property type="match status" value="1"/>
</dbReference>
<evidence type="ECO:0000256" key="7">
    <source>
        <dbReference type="ARBA" id="ARBA00037904"/>
    </source>
</evidence>
<keyword evidence="5" id="KW-0472">Membrane</keyword>
<dbReference type="RefSeq" id="WP_205084908.1">
    <property type="nucleotide sequence ID" value="NZ_JAFEUF010000140.1"/>
</dbReference>
<dbReference type="EMBL" id="JAFEUF010000140">
    <property type="protein sequence ID" value="MBM7056736.1"/>
    <property type="molecule type" value="Genomic_DNA"/>
</dbReference>
<evidence type="ECO:0000313" key="12">
    <source>
        <dbReference type="EMBL" id="MBM7056736.1"/>
    </source>
</evidence>
<comment type="caution">
    <text evidence="12">The sequence shown here is derived from an EMBL/GenBank/DDBJ whole genome shotgun (WGS) entry which is preliminary data.</text>
</comment>
<dbReference type="Proteomes" id="UP000712045">
    <property type="component" value="Unassembled WGS sequence"/>
</dbReference>
<gene>
    <name evidence="12" type="ORF">JS521_23375</name>
</gene>
<keyword evidence="13" id="KW-1185">Reference proteome</keyword>
<evidence type="ECO:0000256" key="3">
    <source>
        <dbReference type="ARBA" id="ARBA00022676"/>
    </source>
</evidence>
<evidence type="ECO:0000256" key="2">
    <source>
        <dbReference type="ARBA" id="ARBA00022475"/>
    </source>
</evidence>
<evidence type="ECO:0000313" key="13">
    <source>
        <dbReference type="Proteomes" id="UP000712045"/>
    </source>
</evidence>
<evidence type="ECO:0000256" key="10">
    <source>
        <dbReference type="SAM" id="MobiDB-lite"/>
    </source>
</evidence>
<evidence type="ECO:0000256" key="5">
    <source>
        <dbReference type="ARBA" id="ARBA00023136"/>
    </source>
</evidence>
<name>A0ABS2I0H0_9ACTN</name>
<evidence type="ECO:0000256" key="4">
    <source>
        <dbReference type="ARBA" id="ARBA00022679"/>
    </source>
</evidence>
<dbReference type="InterPro" id="IPR001173">
    <property type="entry name" value="Glyco_trans_2-like"/>
</dbReference>
<comment type="subcellular location">
    <subcellularLocation>
        <location evidence="1">Cell membrane</location>
    </subcellularLocation>
</comment>
<evidence type="ECO:0000256" key="6">
    <source>
        <dbReference type="ARBA" id="ARBA00037281"/>
    </source>
</evidence>
<dbReference type="Gene3D" id="3.90.550.10">
    <property type="entry name" value="Spore Coat Polysaccharide Biosynthesis Protein SpsA, Chain A"/>
    <property type="match status" value="1"/>
</dbReference>
<evidence type="ECO:0000259" key="11">
    <source>
        <dbReference type="Pfam" id="PF00535"/>
    </source>
</evidence>
<accession>A0ABS2I0H0</accession>
<dbReference type="Pfam" id="PF00535">
    <property type="entry name" value="Glycos_transf_2"/>
    <property type="match status" value="1"/>
</dbReference>
<reference evidence="12 13" key="1">
    <citation type="submission" date="2021-02" db="EMBL/GenBank/DDBJ databases">
        <title>Genome Streptomyces sp. RHZ10.</title>
        <authorList>
            <person name="Besaury L."/>
        </authorList>
    </citation>
    <scope>NUCLEOTIDE SEQUENCE [LARGE SCALE GENOMIC DNA]</scope>
    <source>
        <strain evidence="12 13">RHZ10</strain>
    </source>
</reference>
<dbReference type="CDD" id="cd00761">
    <property type="entry name" value="Glyco_tranf_GTA_type"/>
    <property type="match status" value="1"/>
</dbReference>
<protein>
    <recommendedName>
        <fullName evidence="9">4,4'-diaponeurosporenoate glycosyltransferase</fullName>
    </recommendedName>
</protein>
<evidence type="ECO:0000256" key="1">
    <source>
        <dbReference type="ARBA" id="ARBA00004236"/>
    </source>
</evidence>
<evidence type="ECO:0000256" key="9">
    <source>
        <dbReference type="ARBA" id="ARBA00040345"/>
    </source>
</evidence>
<dbReference type="InterPro" id="IPR029044">
    <property type="entry name" value="Nucleotide-diphossugar_trans"/>
</dbReference>
<dbReference type="PANTHER" id="PTHR43646:SF2">
    <property type="entry name" value="GLYCOSYLTRANSFERASE 2-LIKE DOMAIN-CONTAINING PROTEIN"/>
    <property type="match status" value="1"/>
</dbReference>
<comment type="function">
    <text evidence="6">Catalyzes the glycosylation of 4,4'-diaponeurosporenoate, i.e. the esterification of glucose at the C1'' position with the carboxyl group of 4,4'-diaponeurosporenic acid, to form glycosyl-4,4'-diaponeurosporenoate. This is a step in the biosynthesis of staphyloxanthin, an orange pigment present in most staphylococci strains.</text>
</comment>
<keyword evidence="3" id="KW-0328">Glycosyltransferase</keyword>
<keyword evidence="2" id="KW-1003">Cell membrane</keyword>
<evidence type="ECO:0000256" key="8">
    <source>
        <dbReference type="ARBA" id="ARBA00038120"/>
    </source>
</evidence>
<organism evidence="12 13">
    <name type="scientific">Streptomyces durocortorensis</name>
    <dbReference type="NCBI Taxonomy" id="2811104"/>
    <lineage>
        <taxon>Bacteria</taxon>
        <taxon>Bacillati</taxon>
        <taxon>Actinomycetota</taxon>
        <taxon>Actinomycetes</taxon>
        <taxon>Kitasatosporales</taxon>
        <taxon>Streptomycetaceae</taxon>
        <taxon>Streptomyces</taxon>
    </lineage>
</organism>
<comment type="pathway">
    <text evidence="7">Carotenoid biosynthesis; staphyloxanthin biosynthesis; staphyloxanthin from farnesyl diphosphate: step 4/5.</text>
</comment>
<proteinExistence type="inferred from homology"/>
<keyword evidence="4" id="KW-0808">Transferase</keyword>
<feature type="region of interest" description="Disordered" evidence="10">
    <location>
        <begin position="215"/>
        <end position="234"/>
    </location>
</feature>